<sequence length="507" mass="58538">MSSLSRNSSAKSIPQEGKENESSPTHADVKQMLEGTECHFTWKPVEHGHIPPGCSFIAKIKDKRIIYERGNEQFLMVTYDLLLAYEHGRQEDLSKARDILQRVQRKIANMDVATSEEKEALQYLTSCNLANVNFLMGDPDTAREGLLKTKKYSESPERVKAQILCAKAAAYSEYSKESFSYSLELYREGVILDQGNYNLHFGVGMILRRIRRIETVDGIPTEEEEMAMRKAIEMRRCHSSLIFLAESLREHARALAIRKISRHRIPELNGEALALYIEVYKDPSADGKTLVRCGDGFMKLPKHMRDLQKAEECFLKAYALCPNNNMVNHKLGVFYIEVKESHILAEKYLLAAIDPSNGKGNFAAHATYVNLKLMDDPLFDVSTEWQVMLERYPDIFDQIYLHISQMQYFSQYDPGTGLHHAKDTLDALVQLKKPIQTFGCTHHLSHDGRRLKLRYPPRNYAHVHLLDGLQYLQRRLPEKRVVIESMMEKLRMWMDSYVIEPENVRYE</sequence>
<accession>A0A7R9AF88</accession>
<dbReference type="AlphaFoldDB" id="A0A7R9AF88"/>
<organism evidence="2">
    <name type="scientific">Darwinula stevensoni</name>
    <dbReference type="NCBI Taxonomy" id="69355"/>
    <lineage>
        <taxon>Eukaryota</taxon>
        <taxon>Metazoa</taxon>
        <taxon>Ecdysozoa</taxon>
        <taxon>Arthropoda</taxon>
        <taxon>Crustacea</taxon>
        <taxon>Oligostraca</taxon>
        <taxon>Ostracoda</taxon>
        <taxon>Podocopa</taxon>
        <taxon>Podocopida</taxon>
        <taxon>Darwinulocopina</taxon>
        <taxon>Darwinuloidea</taxon>
        <taxon>Darwinulidae</taxon>
        <taxon>Darwinula</taxon>
    </lineage>
</organism>
<evidence type="ECO:0000313" key="3">
    <source>
        <dbReference type="Proteomes" id="UP000677054"/>
    </source>
</evidence>
<proteinExistence type="predicted"/>
<feature type="region of interest" description="Disordered" evidence="1">
    <location>
        <begin position="1"/>
        <end position="26"/>
    </location>
</feature>
<feature type="compositionally biased region" description="Basic and acidic residues" evidence="1">
    <location>
        <begin position="16"/>
        <end position="26"/>
    </location>
</feature>
<reference evidence="2" key="1">
    <citation type="submission" date="2020-11" db="EMBL/GenBank/DDBJ databases">
        <authorList>
            <person name="Tran Van P."/>
        </authorList>
    </citation>
    <scope>NUCLEOTIDE SEQUENCE</scope>
</reference>
<gene>
    <name evidence="2" type="ORF">DSTB1V02_LOCUS12527</name>
</gene>
<dbReference type="Gene3D" id="1.25.40.10">
    <property type="entry name" value="Tetratricopeptide repeat domain"/>
    <property type="match status" value="2"/>
</dbReference>
<evidence type="ECO:0000313" key="2">
    <source>
        <dbReference type="EMBL" id="CAD7252772.1"/>
    </source>
</evidence>
<evidence type="ECO:0000256" key="1">
    <source>
        <dbReference type="SAM" id="MobiDB-lite"/>
    </source>
</evidence>
<feature type="compositionally biased region" description="Polar residues" evidence="1">
    <location>
        <begin position="1"/>
        <end position="12"/>
    </location>
</feature>
<dbReference type="InterPro" id="IPR011990">
    <property type="entry name" value="TPR-like_helical_dom_sf"/>
</dbReference>
<protein>
    <submittedName>
        <fullName evidence="2">Uncharacterized protein</fullName>
    </submittedName>
</protein>
<dbReference type="EMBL" id="CAJPEV010004828">
    <property type="protein sequence ID" value="CAG0902362.1"/>
    <property type="molecule type" value="Genomic_DNA"/>
</dbReference>
<keyword evidence="3" id="KW-1185">Reference proteome</keyword>
<dbReference type="Proteomes" id="UP000677054">
    <property type="component" value="Unassembled WGS sequence"/>
</dbReference>
<dbReference type="SUPFAM" id="SSF48452">
    <property type="entry name" value="TPR-like"/>
    <property type="match status" value="1"/>
</dbReference>
<name>A0A7R9AF88_9CRUS</name>
<dbReference type="OrthoDB" id="10043504at2759"/>
<dbReference type="EMBL" id="LR904345">
    <property type="protein sequence ID" value="CAD7252772.1"/>
    <property type="molecule type" value="Genomic_DNA"/>
</dbReference>